<evidence type="ECO:0000313" key="4">
    <source>
        <dbReference type="EMBL" id="KAK6758163.1"/>
    </source>
</evidence>
<dbReference type="Proteomes" id="UP001303046">
    <property type="component" value="Unassembled WGS sequence"/>
</dbReference>
<dbReference type="Pfam" id="PF08327">
    <property type="entry name" value="AHSA1"/>
    <property type="match status" value="1"/>
</dbReference>
<dbReference type="Pfam" id="PF09229">
    <property type="entry name" value="Aha1_N"/>
    <property type="match status" value="1"/>
</dbReference>
<evidence type="ECO:0000256" key="1">
    <source>
        <dbReference type="ARBA" id="ARBA00006817"/>
    </source>
</evidence>
<keyword evidence="5" id="KW-1185">Reference proteome</keyword>
<dbReference type="InterPro" id="IPR015310">
    <property type="entry name" value="AHSA1-like_N"/>
</dbReference>
<dbReference type="PANTHER" id="PTHR13009:SF22">
    <property type="entry name" value="LD43819P"/>
    <property type="match status" value="1"/>
</dbReference>
<dbReference type="Gene3D" id="3.15.10.20">
    <property type="entry name" value="Activator of Hsp90 ATPase Aha1, N-terminal domain"/>
    <property type="match status" value="1"/>
</dbReference>
<dbReference type="CDD" id="cd08892">
    <property type="entry name" value="SRPBCC_Aha1"/>
    <property type="match status" value="1"/>
</dbReference>
<evidence type="ECO:0000313" key="5">
    <source>
        <dbReference type="Proteomes" id="UP001303046"/>
    </source>
</evidence>
<sequence length="469" mass="52002">MAKWGEGDPRWIVEERADATNVNNWHWSEKNATPWSKTRITDLLEGLIIEDGPICVKLEAIKSIEGEATANNRKAKLIFLYEWDIKIGFVGCVSGSDLEYKGTLEIPNLSDENDASEIDVNVNIDTKGPHDAAIRQLLNKTGTAHIRAALATYIRELKEEFSKGLILPTDKVKPQVVAKGKTTVIDKKSFQNMVITDEKGDVPSIAEKFDVKSVEVSESFKVPPDRLYEVLSEPTLVRAWANGNIEWDFKEGGKFTLFGGTVTGTFEKITPNEEISMLWRLKAYPANHYAKMTFTLKDESDSTSLLVKAEGVPSHMADETKNGLTRYYLSSIARTFGFIKHLEITSKFNVLTVTCGGQPEKLPISPLKYDPDDPSTFPPSQRSDDGKAKKSKESREKKGSKGKKPPSPPIAANSMMNPPKTLLREANDMETVNDMRSAWGAVQVQPPPDLGAANNKLSFLKFSSAFLAC</sequence>
<dbReference type="SUPFAM" id="SSF55961">
    <property type="entry name" value="Bet v1-like"/>
    <property type="match status" value="1"/>
</dbReference>
<dbReference type="InterPro" id="IPR036338">
    <property type="entry name" value="Aha1"/>
</dbReference>
<comment type="similarity">
    <text evidence="1">Belongs to the AHA1 family.</text>
</comment>
<accession>A0ABR1E6R8</accession>
<dbReference type="SUPFAM" id="SSF103111">
    <property type="entry name" value="Activator of Hsp90 ATPase, Aha1"/>
    <property type="match status" value="1"/>
</dbReference>
<evidence type="ECO:0000259" key="3">
    <source>
        <dbReference type="SMART" id="SM01000"/>
    </source>
</evidence>
<dbReference type="EMBL" id="JAVFWL010000005">
    <property type="protein sequence ID" value="KAK6758163.1"/>
    <property type="molecule type" value="Genomic_DNA"/>
</dbReference>
<name>A0ABR1E6R8_NECAM</name>
<feature type="domain" description="Activator of Hsp90 ATPase AHSA1-like N-terminal" evidence="3">
    <location>
        <begin position="29"/>
        <end position="163"/>
    </location>
</feature>
<organism evidence="4 5">
    <name type="scientific">Necator americanus</name>
    <name type="common">Human hookworm</name>
    <dbReference type="NCBI Taxonomy" id="51031"/>
    <lineage>
        <taxon>Eukaryota</taxon>
        <taxon>Metazoa</taxon>
        <taxon>Ecdysozoa</taxon>
        <taxon>Nematoda</taxon>
        <taxon>Chromadorea</taxon>
        <taxon>Rhabditida</taxon>
        <taxon>Rhabditina</taxon>
        <taxon>Rhabditomorpha</taxon>
        <taxon>Strongyloidea</taxon>
        <taxon>Ancylostomatidae</taxon>
        <taxon>Bunostominae</taxon>
        <taxon>Necator</taxon>
    </lineage>
</organism>
<protein>
    <recommendedName>
        <fullName evidence="3">Activator of Hsp90 ATPase AHSA1-like N-terminal domain-containing protein</fullName>
    </recommendedName>
</protein>
<gene>
    <name evidence="4" type="primary">Necator_chrV.g20573</name>
    <name evidence="4" type="ORF">RB195_015780</name>
</gene>
<dbReference type="Gene3D" id="3.30.530.20">
    <property type="match status" value="1"/>
</dbReference>
<dbReference type="PANTHER" id="PTHR13009">
    <property type="entry name" value="HEAT SHOCK PROTEIN 90 HSP90 CO-CHAPERONE AHA-1"/>
    <property type="match status" value="1"/>
</dbReference>
<dbReference type="InterPro" id="IPR013538">
    <property type="entry name" value="ASHA1/2-like_C"/>
</dbReference>
<reference evidence="4 5" key="1">
    <citation type="submission" date="2023-08" db="EMBL/GenBank/DDBJ databases">
        <title>A Necator americanus chromosomal reference genome.</title>
        <authorList>
            <person name="Ilik V."/>
            <person name="Petrzelkova K.J."/>
            <person name="Pardy F."/>
            <person name="Fuh T."/>
            <person name="Niatou-Singa F.S."/>
            <person name="Gouil Q."/>
            <person name="Baker L."/>
            <person name="Ritchie M.E."/>
            <person name="Jex A.R."/>
            <person name="Gazzola D."/>
            <person name="Li H."/>
            <person name="Toshio Fujiwara R."/>
            <person name="Zhan B."/>
            <person name="Aroian R.V."/>
            <person name="Pafco B."/>
            <person name="Schwarz E.M."/>
        </authorList>
    </citation>
    <scope>NUCLEOTIDE SEQUENCE [LARGE SCALE GENOMIC DNA]</scope>
    <source>
        <strain evidence="4 5">Aroian</strain>
        <tissue evidence="4">Whole animal</tissue>
    </source>
</reference>
<dbReference type="InterPro" id="IPR023393">
    <property type="entry name" value="START-like_dom_sf"/>
</dbReference>
<evidence type="ECO:0000256" key="2">
    <source>
        <dbReference type="SAM" id="MobiDB-lite"/>
    </source>
</evidence>
<comment type="caution">
    <text evidence="4">The sequence shown here is derived from an EMBL/GenBank/DDBJ whole genome shotgun (WGS) entry which is preliminary data.</text>
</comment>
<feature type="compositionally biased region" description="Basic and acidic residues" evidence="2">
    <location>
        <begin position="382"/>
        <end position="399"/>
    </location>
</feature>
<proteinExistence type="inferred from homology"/>
<dbReference type="SMART" id="SM01000">
    <property type="entry name" value="Aha1_N"/>
    <property type="match status" value="1"/>
</dbReference>
<feature type="region of interest" description="Disordered" evidence="2">
    <location>
        <begin position="362"/>
        <end position="420"/>
    </location>
</feature>